<organism evidence="2">
    <name type="scientific">uncultured marine virus</name>
    <dbReference type="NCBI Taxonomy" id="186617"/>
    <lineage>
        <taxon>Viruses</taxon>
        <taxon>environmental samples</taxon>
    </lineage>
</organism>
<sequence>MYGAERILRSNAPDSAPPGFGRVLSPSPSPGTRLSSSPSMNSRASVSLPRTSRESSSFARSRAAELRSTISMRPTGLYAPGSVTCSASRSAKTASTCRVAASFHSS</sequence>
<dbReference type="EMBL" id="KR029577">
    <property type="protein sequence ID" value="AKH45957.1"/>
    <property type="molecule type" value="Genomic_DNA"/>
</dbReference>
<feature type="compositionally biased region" description="Polar residues" evidence="1">
    <location>
        <begin position="30"/>
        <end position="49"/>
    </location>
</feature>
<name>A0A0F7L3D1_9VIRU</name>
<reference evidence="2" key="1">
    <citation type="journal article" date="2015" name="Front. Microbiol.">
        <title>Combining genomic sequencing methods to explore viral diversity and reveal potential virus-host interactions.</title>
        <authorList>
            <person name="Chow C.E."/>
            <person name="Winget D.M."/>
            <person name="White R.A.III."/>
            <person name="Hallam S.J."/>
            <person name="Suttle C.A."/>
        </authorList>
    </citation>
    <scope>NUCLEOTIDE SEQUENCE</scope>
    <source>
        <strain evidence="2">Anoxic3_1</strain>
    </source>
</reference>
<feature type="region of interest" description="Disordered" evidence="1">
    <location>
        <begin position="1"/>
        <end position="60"/>
    </location>
</feature>
<reference evidence="2" key="2">
    <citation type="submission" date="2015-03" db="EMBL/GenBank/DDBJ databases">
        <authorList>
            <person name="Chow C.-E.T."/>
            <person name="Winget D.M."/>
            <person name="White R.A.III."/>
            <person name="Hallam S.J."/>
            <person name="Suttle C.A."/>
        </authorList>
    </citation>
    <scope>NUCLEOTIDE SEQUENCE</scope>
    <source>
        <strain evidence="2">Anoxic3_1</strain>
    </source>
</reference>
<evidence type="ECO:0000313" key="2">
    <source>
        <dbReference type="EMBL" id="AKH45957.1"/>
    </source>
</evidence>
<protein>
    <submittedName>
        <fullName evidence="2">Uncharacterized protein</fullName>
    </submittedName>
</protein>
<evidence type="ECO:0000256" key="1">
    <source>
        <dbReference type="SAM" id="MobiDB-lite"/>
    </source>
</evidence>
<accession>A0A0F7L3D1</accession>
<proteinExistence type="predicted"/>